<protein>
    <submittedName>
        <fullName evidence="1">Uncharacterized protein</fullName>
    </submittedName>
</protein>
<reference evidence="1" key="1">
    <citation type="submission" date="2020-11" db="EMBL/GenBank/DDBJ databases">
        <authorList>
            <consortium name="DOE Joint Genome Institute"/>
            <person name="Ahrendt S."/>
            <person name="Riley R."/>
            <person name="Andreopoulos W."/>
            <person name="Labutti K."/>
            <person name="Pangilinan J."/>
            <person name="Ruiz-Duenas F.J."/>
            <person name="Barrasa J.M."/>
            <person name="Sanchez-Garcia M."/>
            <person name="Camarero S."/>
            <person name="Miyauchi S."/>
            <person name="Serrano A."/>
            <person name="Linde D."/>
            <person name="Babiker R."/>
            <person name="Drula E."/>
            <person name="Ayuso-Fernandez I."/>
            <person name="Pacheco R."/>
            <person name="Padilla G."/>
            <person name="Ferreira P."/>
            <person name="Barriuso J."/>
            <person name="Kellner H."/>
            <person name="Castanera R."/>
            <person name="Alfaro M."/>
            <person name="Ramirez L."/>
            <person name="Pisabarro A.G."/>
            <person name="Kuo A."/>
            <person name="Tritt A."/>
            <person name="Lipzen A."/>
            <person name="He G."/>
            <person name="Yan M."/>
            <person name="Ng V."/>
            <person name="Cullen D."/>
            <person name="Martin F."/>
            <person name="Rosso M.-N."/>
            <person name="Henrissat B."/>
            <person name="Hibbett D."/>
            <person name="Martinez A.T."/>
            <person name="Grigoriev I.V."/>
        </authorList>
    </citation>
    <scope>NUCLEOTIDE SEQUENCE</scope>
    <source>
        <strain evidence="1">CBS 506.95</strain>
    </source>
</reference>
<comment type="caution">
    <text evidence="1">The sequence shown here is derived from an EMBL/GenBank/DDBJ whole genome shotgun (WGS) entry which is preliminary data.</text>
</comment>
<evidence type="ECO:0000313" key="1">
    <source>
        <dbReference type="EMBL" id="KAF9524089.1"/>
    </source>
</evidence>
<keyword evidence="2" id="KW-1185">Reference proteome</keyword>
<evidence type="ECO:0000313" key="2">
    <source>
        <dbReference type="Proteomes" id="UP000807306"/>
    </source>
</evidence>
<gene>
    <name evidence="1" type="ORF">CPB83DRAFT_861869</name>
</gene>
<sequence length="126" mass="14362">MKVQFLEGLKKAESGLEEAKKPHGKVFQRENKSTPWQRAKAVMERSRAEGKVSSALVISYAYKEFMAGVETMRLLKTETAPDGRKRWVGKPAAIVELTNGLIRDLRAFHLDHKDWFSQYNSQGQLP</sequence>
<dbReference type="Proteomes" id="UP000807306">
    <property type="component" value="Unassembled WGS sequence"/>
</dbReference>
<proteinExistence type="predicted"/>
<accession>A0A9P6JKV0</accession>
<organism evidence="1 2">
    <name type="scientific">Crepidotus variabilis</name>
    <dbReference type="NCBI Taxonomy" id="179855"/>
    <lineage>
        <taxon>Eukaryota</taxon>
        <taxon>Fungi</taxon>
        <taxon>Dikarya</taxon>
        <taxon>Basidiomycota</taxon>
        <taxon>Agaricomycotina</taxon>
        <taxon>Agaricomycetes</taxon>
        <taxon>Agaricomycetidae</taxon>
        <taxon>Agaricales</taxon>
        <taxon>Agaricineae</taxon>
        <taxon>Crepidotaceae</taxon>
        <taxon>Crepidotus</taxon>
    </lineage>
</organism>
<dbReference type="OrthoDB" id="2423701at2759"/>
<dbReference type="AlphaFoldDB" id="A0A9P6JKV0"/>
<name>A0A9P6JKV0_9AGAR</name>
<dbReference type="EMBL" id="MU157905">
    <property type="protein sequence ID" value="KAF9524089.1"/>
    <property type="molecule type" value="Genomic_DNA"/>
</dbReference>